<reference evidence="2 3" key="1">
    <citation type="submission" date="2021-06" db="EMBL/GenBank/DDBJ databases">
        <authorList>
            <person name="Palmer J.M."/>
        </authorList>
    </citation>
    <scope>NUCLEOTIDE SEQUENCE [LARGE SCALE GENOMIC DNA]</scope>
    <source>
        <strain evidence="2 3">XC_2019</strain>
        <tissue evidence="2">Muscle</tissue>
    </source>
</reference>
<protein>
    <recommendedName>
        <fullName evidence="1">PTHB1 C-terminal helix bundle domain-containing protein</fullName>
    </recommendedName>
</protein>
<organism evidence="2 3">
    <name type="scientific">Xenoophorus captivus</name>
    <dbReference type="NCBI Taxonomy" id="1517983"/>
    <lineage>
        <taxon>Eukaryota</taxon>
        <taxon>Metazoa</taxon>
        <taxon>Chordata</taxon>
        <taxon>Craniata</taxon>
        <taxon>Vertebrata</taxon>
        <taxon>Euteleostomi</taxon>
        <taxon>Actinopterygii</taxon>
        <taxon>Neopterygii</taxon>
        <taxon>Teleostei</taxon>
        <taxon>Neoteleostei</taxon>
        <taxon>Acanthomorphata</taxon>
        <taxon>Ovalentaria</taxon>
        <taxon>Atherinomorphae</taxon>
        <taxon>Cyprinodontiformes</taxon>
        <taxon>Goodeidae</taxon>
        <taxon>Xenoophorus</taxon>
    </lineage>
</organism>
<accession>A0ABV0QKQ9</accession>
<dbReference type="EMBL" id="JAHRIN010013015">
    <property type="protein sequence ID" value="MEQ2195967.1"/>
    <property type="molecule type" value="Genomic_DNA"/>
</dbReference>
<dbReference type="PANTHER" id="PTHR20991">
    <property type="entry name" value="PARATHYROID HORMONE-RESPONSIVE B1 GENE"/>
    <property type="match status" value="1"/>
</dbReference>
<dbReference type="InterPro" id="IPR055364">
    <property type="entry name" value="PTHB1_CtH_dom"/>
</dbReference>
<gene>
    <name evidence="2" type="ORF">XENOCAPTIV_021185</name>
</gene>
<name>A0ABV0QKQ9_9TELE</name>
<dbReference type="PANTHER" id="PTHR20991:SF0">
    <property type="entry name" value="PROTEIN PTHB1"/>
    <property type="match status" value="1"/>
</dbReference>
<evidence type="ECO:0000259" key="1">
    <source>
        <dbReference type="Pfam" id="PF23339"/>
    </source>
</evidence>
<dbReference type="Proteomes" id="UP001434883">
    <property type="component" value="Unassembled WGS sequence"/>
</dbReference>
<comment type="caution">
    <text evidence="2">The sequence shown here is derived from an EMBL/GenBank/DDBJ whole genome shotgun (WGS) entry which is preliminary data.</text>
</comment>
<keyword evidence="3" id="KW-1185">Reference proteome</keyword>
<proteinExistence type="predicted"/>
<dbReference type="InterPro" id="IPR026511">
    <property type="entry name" value="PTHB1"/>
</dbReference>
<dbReference type="Pfam" id="PF23339">
    <property type="entry name" value="PTHB1_CtH"/>
    <property type="match status" value="1"/>
</dbReference>
<feature type="domain" description="PTHB1 C-terminal helix bundle" evidence="1">
    <location>
        <begin position="24"/>
        <end position="82"/>
    </location>
</feature>
<evidence type="ECO:0000313" key="3">
    <source>
        <dbReference type="Proteomes" id="UP001434883"/>
    </source>
</evidence>
<sequence length="110" mass="11937">MKILKNGRHFTTHCDPCLTFLLSRQGWEESCDAAVSHLLRSCLSRSPKDQATSLAHRGGPVLGLPQDTNRLKKHIALLCDRIGKGGRLTLASEANVQIPAQVQNLAAPGE</sequence>
<evidence type="ECO:0000313" key="2">
    <source>
        <dbReference type="EMBL" id="MEQ2195967.1"/>
    </source>
</evidence>